<accession>A0ABS5NQS3</accession>
<organism evidence="3 4">
    <name type="scientific">Cytobacillus citreus</name>
    <dbReference type="NCBI Taxonomy" id="2833586"/>
    <lineage>
        <taxon>Bacteria</taxon>
        <taxon>Bacillati</taxon>
        <taxon>Bacillota</taxon>
        <taxon>Bacilli</taxon>
        <taxon>Bacillales</taxon>
        <taxon>Bacillaceae</taxon>
        <taxon>Cytobacillus</taxon>
    </lineage>
</organism>
<comment type="caution">
    <text evidence="3">The sequence shown here is derived from an EMBL/GenBank/DDBJ whole genome shotgun (WGS) entry which is preliminary data.</text>
</comment>
<reference evidence="3 4" key="1">
    <citation type="submission" date="2021-05" db="EMBL/GenBank/DDBJ databases">
        <title>Novel Bacillus species.</title>
        <authorList>
            <person name="Liu G."/>
        </authorList>
    </citation>
    <scope>NUCLEOTIDE SEQUENCE [LARGE SCALE GENOMIC DNA]</scope>
    <source>
        <strain evidence="3 4">FJAT-49705</strain>
    </source>
</reference>
<dbReference type="RefSeq" id="WP_213101628.1">
    <property type="nucleotide sequence ID" value="NZ_JAGYPM010000002.1"/>
</dbReference>
<dbReference type="Proteomes" id="UP000681027">
    <property type="component" value="Unassembled WGS sequence"/>
</dbReference>
<dbReference type="EMBL" id="JAGYPM010000002">
    <property type="protein sequence ID" value="MBS4190157.1"/>
    <property type="molecule type" value="Genomic_DNA"/>
</dbReference>
<evidence type="ECO:0000313" key="3">
    <source>
        <dbReference type="EMBL" id="MBS4190157.1"/>
    </source>
</evidence>
<feature type="transmembrane region" description="Helical" evidence="2">
    <location>
        <begin position="6"/>
        <end position="26"/>
    </location>
</feature>
<keyword evidence="2" id="KW-0472">Membrane</keyword>
<feature type="compositionally biased region" description="Basic and acidic residues" evidence="1">
    <location>
        <begin position="76"/>
        <end position="88"/>
    </location>
</feature>
<keyword evidence="2" id="KW-0812">Transmembrane</keyword>
<keyword evidence="2" id="KW-1133">Transmembrane helix</keyword>
<proteinExistence type="predicted"/>
<evidence type="ECO:0000313" key="4">
    <source>
        <dbReference type="Proteomes" id="UP000681027"/>
    </source>
</evidence>
<protein>
    <submittedName>
        <fullName evidence="3">Uncharacterized protein</fullName>
    </submittedName>
</protein>
<sequence>MAKKAFVNTIIFTLIIINLIIWPAIFMDLNEDSGEASVDQETSEQSVKSETETADTGAEDSSVKGVENTDSPQDTPSEKKAFKILKIE</sequence>
<gene>
    <name evidence="3" type="ORF">KHA94_08060</name>
</gene>
<name>A0ABS5NQS3_9BACI</name>
<evidence type="ECO:0000256" key="1">
    <source>
        <dbReference type="SAM" id="MobiDB-lite"/>
    </source>
</evidence>
<keyword evidence="4" id="KW-1185">Reference proteome</keyword>
<evidence type="ECO:0000256" key="2">
    <source>
        <dbReference type="SAM" id="Phobius"/>
    </source>
</evidence>
<feature type="region of interest" description="Disordered" evidence="1">
    <location>
        <begin position="33"/>
        <end position="88"/>
    </location>
</feature>
<feature type="compositionally biased region" description="Polar residues" evidence="1">
    <location>
        <begin position="39"/>
        <end position="48"/>
    </location>
</feature>